<dbReference type="Gene3D" id="3.30.1490.490">
    <property type="match status" value="1"/>
</dbReference>
<reference evidence="10 11" key="1">
    <citation type="submission" date="2011-02" db="EMBL/GenBank/DDBJ databases">
        <title>The Genome Sequence of Sphaeroforma arctica JP610.</title>
        <authorList>
            <consortium name="The Broad Institute Genome Sequencing Platform"/>
            <person name="Russ C."/>
            <person name="Cuomo C."/>
            <person name="Young S.K."/>
            <person name="Zeng Q."/>
            <person name="Gargeya S."/>
            <person name="Alvarado L."/>
            <person name="Berlin A."/>
            <person name="Chapman S.B."/>
            <person name="Chen Z."/>
            <person name="Freedman E."/>
            <person name="Gellesch M."/>
            <person name="Goldberg J."/>
            <person name="Griggs A."/>
            <person name="Gujja S."/>
            <person name="Heilman E."/>
            <person name="Heiman D."/>
            <person name="Howarth C."/>
            <person name="Mehta T."/>
            <person name="Neiman D."/>
            <person name="Pearson M."/>
            <person name="Roberts A."/>
            <person name="Saif S."/>
            <person name="Shea T."/>
            <person name="Shenoy N."/>
            <person name="Sisk P."/>
            <person name="Stolte C."/>
            <person name="Sykes S."/>
            <person name="White J."/>
            <person name="Yandava C."/>
            <person name="Burger G."/>
            <person name="Gray M.W."/>
            <person name="Holland P.W.H."/>
            <person name="King N."/>
            <person name="Lang F.B.F."/>
            <person name="Roger A.J."/>
            <person name="Ruiz-Trillo I."/>
            <person name="Haas B."/>
            <person name="Nusbaum C."/>
            <person name="Birren B."/>
        </authorList>
    </citation>
    <scope>NUCLEOTIDE SEQUENCE [LARGE SCALE GENOMIC DNA]</scope>
    <source>
        <strain evidence="10 11">JP610</strain>
    </source>
</reference>
<evidence type="ECO:0000256" key="5">
    <source>
        <dbReference type="ARBA" id="ARBA00022833"/>
    </source>
</evidence>
<dbReference type="PANTHER" id="PTHR13100">
    <property type="entry name" value="CELL GROWTH-REGULATING NUCLEOLAR PROTEIN LYAR"/>
    <property type="match status" value="1"/>
</dbReference>
<evidence type="ECO:0000256" key="8">
    <source>
        <dbReference type="SAM" id="MobiDB-lite"/>
    </source>
</evidence>
<dbReference type="InterPro" id="IPR014898">
    <property type="entry name" value="Znf_C2H2_LYAR"/>
</dbReference>
<feature type="compositionally biased region" description="Basic residues" evidence="8">
    <location>
        <begin position="185"/>
        <end position="198"/>
    </location>
</feature>
<proteinExistence type="predicted"/>
<protein>
    <recommendedName>
        <fullName evidence="9">Zinc finger C2H2 LYAR-type domain-containing protein</fullName>
    </recommendedName>
</protein>
<evidence type="ECO:0000256" key="7">
    <source>
        <dbReference type="PROSITE-ProRule" id="PRU01145"/>
    </source>
</evidence>
<gene>
    <name evidence="10" type="ORF">SARC_08599</name>
</gene>
<keyword evidence="3" id="KW-0677">Repeat</keyword>
<dbReference type="GO" id="GO:0006364">
    <property type="term" value="P:rRNA processing"/>
    <property type="evidence" value="ECO:0007669"/>
    <property type="project" value="TreeGrafter"/>
</dbReference>
<dbReference type="RefSeq" id="XP_014152886.1">
    <property type="nucleotide sequence ID" value="XM_014297411.1"/>
</dbReference>
<keyword evidence="5" id="KW-0862">Zinc</keyword>
<feature type="region of interest" description="Disordered" evidence="8">
    <location>
        <begin position="166"/>
        <end position="283"/>
    </location>
</feature>
<dbReference type="PANTHER" id="PTHR13100:SF10">
    <property type="entry name" value="CELL GROWTH-REGULATING NUCLEOLAR PROTEIN"/>
    <property type="match status" value="1"/>
</dbReference>
<evidence type="ECO:0000313" key="10">
    <source>
        <dbReference type="EMBL" id="KNC78984.1"/>
    </source>
</evidence>
<keyword evidence="11" id="KW-1185">Reference proteome</keyword>
<dbReference type="GeneID" id="25909103"/>
<evidence type="ECO:0000256" key="2">
    <source>
        <dbReference type="ARBA" id="ARBA00022723"/>
    </source>
</evidence>
<dbReference type="GO" id="GO:0005730">
    <property type="term" value="C:nucleolus"/>
    <property type="evidence" value="ECO:0007669"/>
    <property type="project" value="TreeGrafter"/>
</dbReference>
<name>A0A0L0FQK1_9EUKA</name>
<dbReference type="eggNOG" id="KOG2186">
    <property type="taxonomic scope" value="Eukaryota"/>
</dbReference>
<dbReference type="InterPro" id="IPR036236">
    <property type="entry name" value="Znf_C2H2_sf"/>
</dbReference>
<dbReference type="PROSITE" id="PS51804">
    <property type="entry name" value="ZF_C2HC_LYAR"/>
    <property type="match status" value="1"/>
</dbReference>
<keyword evidence="2" id="KW-0479">Metal-binding</keyword>
<feature type="compositionally biased region" description="Basic residues" evidence="8">
    <location>
        <begin position="217"/>
        <end position="226"/>
    </location>
</feature>
<dbReference type="OrthoDB" id="21474at2759"/>
<dbReference type="Pfam" id="PF08790">
    <property type="entry name" value="zf-LYAR"/>
    <property type="match status" value="1"/>
</dbReference>
<dbReference type="GO" id="GO:0003677">
    <property type="term" value="F:DNA binding"/>
    <property type="evidence" value="ECO:0007669"/>
    <property type="project" value="InterPro"/>
</dbReference>
<dbReference type="AlphaFoldDB" id="A0A0L0FQK1"/>
<dbReference type="SUPFAM" id="SSF57667">
    <property type="entry name" value="beta-beta-alpha zinc fingers"/>
    <property type="match status" value="2"/>
</dbReference>
<dbReference type="EMBL" id="KQ242384">
    <property type="protein sequence ID" value="KNC78984.1"/>
    <property type="molecule type" value="Genomic_DNA"/>
</dbReference>
<dbReference type="Proteomes" id="UP000054560">
    <property type="component" value="Unassembled WGS sequence"/>
</dbReference>
<comment type="subcellular location">
    <subcellularLocation>
        <location evidence="1">Nucleus</location>
    </subcellularLocation>
</comment>
<evidence type="ECO:0000256" key="6">
    <source>
        <dbReference type="ARBA" id="ARBA00023242"/>
    </source>
</evidence>
<feature type="domain" description="Zinc finger C2H2 LYAR-type" evidence="9">
    <location>
        <begin position="27"/>
        <end position="54"/>
    </location>
</feature>
<sequence length="283" mass="31646">MVFFQCDGCGEALKKAKVANHGCRAAVSCIDCNVVFEGNSYNQHSSCVSEAQRYQGALYKGASAKQLKKQNTQNQWLENIQQFVDSGDADRRMRPMLEKMLTYENIPRKWPKFKNFCSNSLGLRDESLSRQIFDDFVAKAVAAPSTAVAPVAETVTSHNEIAEVQVSAKDSDEDTTKKESSVVSKKSKKSKKYKKEKKSKNVKEVDVTETEAEPVKKSKKDKKSKKEKKESKVGSVLEETEQVTSETTKDKKAKKVKKAAKEMTKKRKRESGIEGTVAKKVKA</sequence>
<evidence type="ECO:0000256" key="4">
    <source>
        <dbReference type="ARBA" id="ARBA00022771"/>
    </source>
</evidence>
<keyword evidence="4 7" id="KW-0863">Zinc-finger</keyword>
<dbReference type="InterPro" id="IPR039999">
    <property type="entry name" value="LYAR"/>
</dbReference>
<dbReference type="STRING" id="667725.A0A0L0FQK1"/>
<evidence type="ECO:0000256" key="3">
    <source>
        <dbReference type="ARBA" id="ARBA00022737"/>
    </source>
</evidence>
<dbReference type="GO" id="GO:0008270">
    <property type="term" value="F:zinc ion binding"/>
    <property type="evidence" value="ECO:0007669"/>
    <property type="project" value="UniProtKB-KW"/>
</dbReference>
<evidence type="ECO:0000313" key="11">
    <source>
        <dbReference type="Proteomes" id="UP000054560"/>
    </source>
</evidence>
<keyword evidence="6" id="KW-0539">Nucleus</keyword>
<feature type="compositionally biased region" description="Basic residues" evidence="8">
    <location>
        <begin position="251"/>
        <end position="269"/>
    </location>
</feature>
<evidence type="ECO:0000259" key="9">
    <source>
        <dbReference type="Pfam" id="PF08790"/>
    </source>
</evidence>
<accession>A0A0L0FQK1</accession>
<organism evidence="10 11">
    <name type="scientific">Sphaeroforma arctica JP610</name>
    <dbReference type="NCBI Taxonomy" id="667725"/>
    <lineage>
        <taxon>Eukaryota</taxon>
        <taxon>Ichthyosporea</taxon>
        <taxon>Ichthyophonida</taxon>
        <taxon>Sphaeroforma</taxon>
    </lineage>
</organism>
<dbReference type="GO" id="GO:0000122">
    <property type="term" value="P:negative regulation of transcription by RNA polymerase II"/>
    <property type="evidence" value="ECO:0007669"/>
    <property type="project" value="TreeGrafter"/>
</dbReference>
<evidence type="ECO:0000256" key="1">
    <source>
        <dbReference type="ARBA" id="ARBA00004123"/>
    </source>
</evidence>